<feature type="region of interest" description="Disordered" evidence="1">
    <location>
        <begin position="422"/>
        <end position="488"/>
    </location>
</feature>
<dbReference type="SUPFAM" id="SSF69065">
    <property type="entry name" value="RNase III domain-like"/>
    <property type="match status" value="1"/>
</dbReference>
<feature type="domain" description="RNase III" evidence="2">
    <location>
        <begin position="69"/>
        <end position="184"/>
    </location>
</feature>
<sequence>MDKPDPKLAGFLAKQKNGETRYKDFREYIHSLLSTFLPEEYLRIYMSEEVEPLKPRPKEYAGIPEIEREPLGIKSDREIGKGPFFIIQRAFMHEFLSNINLETLETLGDVILNESVVMIITTCWPNLLKEAGQVADMKKFYTNNANAAIYAEKLGFLDWVVRLEKQGLNSKERADVFESFLGALAMIGEFYIGEQMGLAIARLFLNKFLSTEKWYPEDPRYYETPATLWNDFISALPPDVHKPIKVEIFSQDDGEDDDDKMWHFTVTVRDRAGDSNGLIKKKTNPPVSFLKFFAKARNQDDAKTAAFKELAAALNLSRADINTMRIKKRESNAALKGPLNRLAELEEEQKREFQVPARKPRGGQTFVFVEEIRREQVNGKMLTIKQTVAQGMGIDEKTALEEAVNNIATGKEFETVAGTGFEIINPDEQPIVASERPATAPRTQAPKTQSGKSRGTSQPRSRQTSSARGKPKPESRTYTAEEYFSEGK</sequence>
<dbReference type="SMART" id="SM00535">
    <property type="entry name" value="RIBOc"/>
    <property type="match status" value="1"/>
</dbReference>
<dbReference type="Pfam" id="PF00636">
    <property type="entry name" value="Ribonuclease_3"/>
    <property type="match status" value="1"/>
</dbReference>
<dbReference type="InterPro" id="IPR036389">
    <property type="entry name" value="RNase_III_sf"/>
</dbReference>
<dbReference type="GO" id="GO:0006396">
    <property type="term" value="P:RNA processing"/>
    <property type="evidence" value="ECO:0007669"/>
    <property type="project" value="InterPro"/>
</dbReference>
<dbReference type="PROSITE" id="PS50142">
    <property type="entry name" value="RNASE_3_2"/>
    <property type="match status" value="1"/>
</dbReference>
<accession>A0A6C0CGF2</accession>
<organism evidence="3">
    <name type="scientific">viral metagenome</name>
    <dbReference type="NCBI Taxonomy" id="1070528"/>
    <lineage>
        <taxon>unclassified sequences</taxon>
        <taxon>metagenomes</taxon>
        <taxon>organismal metagenomes</taxon>
    </lineage>
</organism>
<protein>
    <recommendedName>
        <fullName evidence="2">RNase III domain-containing protein</fullName>
    </recommendedName>
</protein>
<dbReference type="Gene3D" id="1.10.1520.10">
    <property type="entry name" value="Ribonuclease III domain"/>
    <property type="match status" value="1"/>
</dbReference>
<feature type="compositionally biased region" description="Polar residues" evidence="1">
    <location>
        <begin position="441"/>
        <end position="467"/>
    </location>
</feature>
<name>A0A6C0CGF2_9ZZZZ</name>
<dbReference type="CDD" id="cd00593">
    <property type="entry name" value="RIBOc"/>
    <property type="match status" value="1"/>
</dbReference>
<evidence type="ECO:0000256" key="1">
    <source>
        <dbReference type="SAM" id="MobiDB-lite"/>
    </source>
</evidence>
<proteinExistence type="predicted"/>
<evidence type="ECO:0000313" key="3">
    <source>
        <dbReference type="EMBL" id="QHT03521.1"/>
    </source>
</evidence>
<dbReference type="EMBL" id="MN739412">
    <property type="protein sequence ID" value="QHT03521.1"/>
    <property type="molecule type" value="Genomic_DNA"/>
</dbReference>
<dbReference type="AlphaFoldDB" id="A0A6C0CGF2"/>
<reference evidence="3" key="1">
    <citation type="journal article" date="2020" name="Nature">
        <title>Giant virus diversity and host interactions through global metagenomics.</title>
        <authorList>
            <person name="Schulz F."/>
            <person name="Roux S."/>
            <person name="Paez-Espino D."/>
            <person name="Jungbluth S."/>
            <person name="Walsh D.A."/>
            <person name="Denef V.J."/>
            <person name="McMahon K.D."/>
            <person name="Konstantinidis K.T."/>
            <person name="Eloe-Fadrosh E.A."/>
            <person name="Kyrpides N.C."/>
            <person name="Woyke T."/>
        </authorList>
    </citation>
    <scope>NUCLEOTIDE SEQUENCE</scope>
    <source>
        <strain evidence="3">GVMAG-M-3300021079-18</strain>
    </source>
</reference>
<dbReference type="InterPro" id="IPR000999">
    <property type="entry name" value="RNase_III_dom"/>
</dbReference>
<dbReference type="GO" id="GO:0004525">
    <property type="term" value="F:ribonuclease III activity"/>
    <property type="evidence" value="ECO:0007669"/>
    <property type="project" value="InterPro"/>
</dbReference>
<evidence type="ECO:0000259" key="2">
    <source>
        <dbReference type="PROSITE" id="PS50142"/>
    </source>
</evidence>